<reference evidence="2 3" key="1">
    <citation type="submission" date="2019-11" db="EMBL/GenBank/DDBJ databases">
        <title>Streptococcus uberis isolated from clinical mastitis cases on a southeastern Queensland dairy.</title>
        <authorList>
            <person name="Workentine M.L."/>
            <person name="Price R."/>
            <person name="Olchowy T."/>
        </authorList>
    </citation>
    <scope>NUCLEOTIDE SEQUENCE [LARGE SCALE GENOMIC DNA]</scope>
    <source>
        <strain evidence="2 3">OLC4459-A17</strain>
    </source>
</reference>
<comment type="caution">
    <text evidence="2">The sequence shown here is derived from an EMBL/GenBank/DDBJ whole genome shotgun (WGS) entry which is preliminary data.</text>
</comment>
<evidence type="ECO:0000313" key="3">
    <source>
        <dbReference type="Proteomes" id="UP000483839"/>
    </source>
</evidence>
<dbReference type="PANTHER" id="PTHR30383:SF5">
    <property type="entry name" value="SGNH HYDROLASE-TYPE ESTERASE DOMAIN-CONTAINING PROTEIN"/>
    <property type="match status" value="1"/>
</dbReference>
<dbReference type="Gene3D" id="3.40.50.1110">
    <property type="entry name" value="SGNH hydrolase"/>
    <property type="match status" value="1"/>
</dbReference>
<feature type="domain" description="SGNH hydrolase-type esterase" evidence="1">
    <location>
        <begin position="7"/>
        <end position="181"/>
    </location>
</feature>
<dbReference type="Proteomes" id="UP000483839">
    <property type="component" value="Unassembled WGS sequence"/>
</dbReference>
<evidence type="ECO:0000313" key="2">
    <source>
        <dbReference type="EMBL" id="MTD02079.1"/>
    </source>
</evidence>
<dbReference type="AlphaFoldDB" id="A0A6L6GA76"/>
<dbReference type="InterPro" id="IPR013830">
    <property type="entry name" value="SGNH_hydro"/>
</dbReference>
<accession>A0A6L6GA76</accession>
<dbReference type="InterPro" id="IPR051532">
    <property type="entry name" value="Ester_Hydrolysis_Enzymes"/>
</dbReference>
<dbReference type="EMBL" id="WLXI01000052">
    <property type="protein sequence ID" value="MTD02079.1"/>
    <property type="molecule type" value="Genomic_DNA"/>
</dbReference>
<organism evidence="2 3">
    <name type="scientific">Streptococcus uberis</name>
    <dbReference type="NCBI Taxonomy" id="1349"/>
    <lineage>
        <taxon>Bacteria</taxon>
        <taxon>Bacillati</taxon>
        <taxon>Bacillota</taxon>
        <taxon>Bacilli</taxon>
        <taxon>Lactobacillales</taxon>
        <taxon>Streptococcaceae</taxon>
        <taxon>Streptococcus</taxon>
    </lineage>
</organism>
<gene>
    <name evidence="2" type="ORF">GKS16_07345</name>
</gene>
<proteinExistence type="predicted"/>
<dbReference type="InterPro" id="IPR036514">
    <property type="entry name" value="SGNH_hydro_sf"/>
</dbReference>
<dbReference type="PANTHER" id="PTHR30383">
    <property type="entry name" value="THIOESTERASE 1/PROTEASE 1/LYSOPHOSPHOLIPASE L1"/>
    <property type="match status" value="1"/>
</dbReference>
<dbReference type="Pfam" id="PF13472">
    <property type="entry name" value="Lipase_GDSL_2"/>
    <property type="match status" value="1"/>
</dbReference>
<sequence length="191" mass="21957">MKIHVTGDSLMARHETAKQPMVNLILHQKDPLLRVQNSAISGNTTRDLLVRYKDIILDKDSDYLFVLVGTNDLASDRDISPEEFEKNLKTLIDIFETRYSHQRIHFLLPPPVDEAKQVKRTNERIDQYGGIIKRVCEEKGCRSLNLNQAFRDAMTPEHSLEDILKGIKDDGLHFGQLGYQILAKTIYQALR</sequence>
<dbReference type="RefSeq" id="WP_154591012.1">
    <property type="nucleotide sequence ID" value="NZ_JADFAX010000010.1"/>
</dbReference>
<name>A0A6L6GA76_STRUB</name>
<evidence type="ECO:0000259" key="1">
    <source>
        <dbReference type="Pfam" id="PF13472"/>
    </source>
</evidence>
<dbReference type="SUPFAM" id="SSF52266">
    <property type="entry name" value="SGNH hydrolase"/>
    <property type="match status" value="1"/>
</dbReference>
<protein>
    <submittedName>
        <fullName evidence="2">Esterase</fullName>
    </submittedName>
</protein>
<dbReference type="GO" id="GO:0004622">
    <property type="term" value="F:phosphatidylcholine lysophospholipase activity"/>
    <property type="evidence" value="ECO:0007669"/>
    <property type="project" value="TreeGrafter"/>
</dbReference>